<organism evidence="1 2">
    <name type="scientific">Solimonas terrae</name>
    <dbReference type="NCBI Taxonomy" id="1396819"/>
    <lineage>
        <taxon>Bacteria</taxon>
        <taxon>Pseudomonadati</taxon>
        <taxon>Pseudomonadota</taxon>
        <taxon>Gammaproteobacteria</taxon>
        <taxon>Nevskiales</taxon>
        <taxon>Nevskiaceae</taxon>
        <taxon>Solimonas</taxon>
    </lineage>
</organism>
<dbReference type="Proteomes" id="UP000472676">
    <property type="component" value="Unassembled WGS sequence"/>
</dbReference>
<proteinExistence type="predicted"/>
<evidence type="ECO:0000313" key="1">
    <source>
        <dbReference type="EMBL" id="NGY04253.1"/>
    </source>
</evidence>
<name>A0A6M2BQ98_9GAMM</name>
<sequence length="85" mass="9032">MKLLEGKILIVTGGSRGIGRIGTSAMPQMACRCETVRPECRTRRARCIEGLAASRHGGPSIHSGSRRNTRDERHAAVCGAGCAVE</sequence>
<comment type="caution">
    <text evidence="1">The sequence shown here is derived from an EMBL/GenBank/DDBJ whole genome shotgun (WGS) entry which is preliminary data.</text>
</comment>
<dbReference type="EMBL" id="JAAMOW010000002">
    <property type="protein sequence ID" value="NGY04253.1"/>
    <property type="molecule type" value="Genomic_DNA"/>
</dbReference>
<dbReference type="RefSeq" id="WP_166253115.1">
    <property type="nucleotide sequence ID" value="NZ_JAAMOW010000002.1"/>
</dbReference>
<gene>
    <name evidence="1" type="ORF">G7Y85_05720</name>
</gene>
<protein>
    <submittedName>
        <fullName evidence="1">Uncharacterized protein</fullName>
    </submittedName>
</protein>
<reference evidence="1 2" key="1">
    <citation type="journal article" date="2014" name="Int. J. Syst. Evol. Microbiol.">
        <title>Solimonas terrae sp. nov., isolated from soil.</title>
        <authorList>
            <person name="Kim S.J."/>
            <person name="Moon J.Y."/>
            <person name="Weon H.Y."/>
            <person name="Ahn J.H."/>
            <person name="Chen W.M."/>
            <person name="Kwon S.W."/>
        </authorList>
    </citation>
    <scope>NUCLEOTIDE SEQUENCE [LARGE SCALE GENOMIC DNA]</scope>
    <source>
        <strain evidence="1 2">KIS83-12</strain>
    </source>
</reference>
<dbReference type="AlphaFoldDB" id="A0A6M2BQ98"/>
<accession>A0A6M2BQ98</accession>
<evidence type="ECO:0000313" key="2">
    <source>
        <dbReference type="Proteomes" id="UP000472676"/>
    </source>
</evidence>
<keyword evidence="2" id="KW-1185">Reference proteome</keyword>